<sequence length="344" mass="36199">MHIAIPLHDWNGGGTERVAMALATEWLRTGDKVTLLVGHDHGPARAWAPPGAAIVALPTAIPRSPTSRLHLGPAMRPLVAALEPDAIFLPGNFHLILARALAGTARIVGKLSNPLWPYRGGTLLARPLFRAWTRGITAFAAMNSGLAADTRALLGDVEIATIPDPLIVARAATPTPPDPDRFITIGRLEPQKDMALALRTLAALRRHRPDARLEIAGTGPDLPALQSLASSLGLPVRFAGQVEPITPFLDGAAALLITSRYEGGPAVAVEALARGVPVISTDCSAMLRDLLTRPEQGAIVPTRDPQALASALAAQTLRPDPQDPALDAWHPQNAAAAYRALLAG</sequence>
<proteinExistence type="predicted"/>
<accession>A0A7G5IHV5</accession>
<keyword evidence="4" id="KW-1185">Reference proteome</keyword>
<dbReference type="GO" id="GO:0016757">
    <property type="term" value="F:glycosyltransferase activity"/>
    <property type="evidence" value="ECO:0007669"/>
    <property type="project" value="UniProtKB-KW"/>
</dbReference>
<keyword evidence="2 3" id="KW-0808">Transferase</keyword>
<dbReference type="EMBL" id="CP059851">
    <property type="protein sequence ID" value="QMW22947.1"/>
    <property type="molecule type" value="Genomic_DNA"/>
</dbReference>
<dbReference type="Pfam" id="PF13692">
    <property type="entry name" value="Glyco_trans_1_4"/>
    <property type="match status" value="1"/>
</dbReference>
<evidence type="ECO:0000256" key="2">
    <source>
        <dbReference type="ARBA" id="ARBA00022679"/>
    </source>
</evidence>
<reference evidence="3 4" key="1">
    <citation type="submission" date="2020-07" db="EMBL/GenBank/DDBJ databases">
        <title>Complete genome sequence for Sandaracinobacter sp. M6.</title>
        <authorList>
            <person name="Tang Y."/>
            <person name="Liu Q."/>
            <person name="Guo Z."/>
            <person name="Lei P."/>
            <person name="Huang B."/>
        </authorList>
    </citation>
    <scope>NUCLEOTIDE SEQUENCE [LARGE SCALE GENOMIC DNA]</scope>
    <source>
        <strain evidence="3 4">M6</strain>
    </source>
</reference>
<name>A0A7G5IHV5_9SPHN</name>
<dbReference type="Proteomes" id="UP000515292">
    <property type="component" value="Chromosome"/>
</dbReference>
<dbReference type="RefSeq" id="WP_182296315.1">
    <property type="nucleotide sequence ID" value="NZ_CP059851.1"/>
</dbReference>
<dbReference type="SUPFAM" id="SSF53756">
    <property type="entry name" value="UDP-Glycosyltransferase/glycogen phosphorylase"/>
    <property type="match status" value="1"/>
</dbReference>
<protein>
    <submittedName>
        <fullName evidence="3">Glycosyltransferase</fullName>
    </submittedName>
</protein>
<dbReference type="PANTHER" id="PTHR12526">
    <property type="entry name" value="GLYCOSYLTRANSFERASE"/>
    <property type="match status" value="1"/>
</dbReference>
<dbReference type="AlphaFoldDB" id="A0A7G5IHV5"/>
<keyword evidence="1" id="KW-0328">Glycosyltransferase</keyword>
<organism evidence="3 4">
    <name type="scientific">Sandaracinobacteroides saxicola</name>
    <dbReference type="NCBI Taxonomy" id="2759707"/>
    <lineage>
        <taxon>Bacteria</taxon>
        <taxon>Pseudomonadati</taxon>
        <taxon>Pseudomonadota</taxon>
        <taxon>Alphaproteobacteria</taxon>
        <taxon>Sphingomonadales</taxon>
        <taxon>Sphingosinicellaceae</taxon>
        <taxon>Sandaracinobacteroides</taxon>
    </lineage>
</organism>
<evidence type="ECO:0000313" key="3">
    <source>
        <dbReference type="EMBL" id="QMW22947.1"/>
    </source>
</evidence>
<dbReference type="PANTHER" id="PTHR12526:SF510">
    <property type="entry name" value="D-INOSITOL 3-PHOSPHATE GLYCOSYLTRANSFERASE"/>
    <property type="match status" value="1"/>
</dbReference>
<dbReference type="KEGG" id="sand:H3309_00055"/>
<evidence type="ECO:0000256" key="1">
    <source>
        <dbReference type="ARBA" id="ARBA00022676"/>
    </source>
</evidence>
<gene>
    <name evidence="3" type="ORF">H3309_00055</name>
</gene>
<evidence type="ECO:0000313" key="4">
    <source>
        <dbReference type="Proteomes" id="UP000515292"/>
    </source>
</evidence>
<dbReference type="Gene3D" id="3.40.50.2000">
    <property type="entry name" value="Glycogen Phosphorylase B"/>
    <property type="match status" value="2"/>
</dbReference>